<evidence type="ECO:0000313" key="7">
    <source>
        <dbReference type="Proteomes" id="UP001152795"/>
    </source>
</evidence>
<evidence type="ECO:0000256" key="4">
    <source>
        <dbReference type="ARBA" id="ARBA00023136"/>
    </source>
</evidence>
<dbReference type="Proteomes" id="UP001152795">
    <property type="component" value="Unassembled WGS sequence"/>
</dbReference>
<dbReference type="Pfam" id="PF16088">
    <property type="entry name" value="BORCS7"/>
    <property type="match status" value="1"/>
</dbReference>
<keyword evidence="4" id="KW-0472">Membrane</keyword>
<comment type="similarity">
    <text evidence="2">Belongs to the BORCS7 family.</text>
</comment>
<dbReference type="OrthoDB" id="5567844at2759"/>
<accession>A0A7D9H9H7</accession>
<keyword evidence="7" id="KW-1185">Reference proteome</keyword>
<gene>
    <name evidence="6" type="ORF">PACLA_8A052312</name>
</gene>
<evidence type="ECO:0000256" key="3">
    <source>
        <dbReference type="ARBA" id="ARBA00022295"/>
    </source>
</evidence>
<proteinExistence type="inferred from homology"/>
<organism evidence="6 7">
    <name type="scientific">Paramuricea clavata</name>
    <name type="common">Red gorgonian</name>
    <name type="synonym">Violescent sea-whip</name>
    <dbReference type="NCBI Taxonomy" id="317549"/>
    <lineage>
        <taxon>Eukaryota</taxon>
        <taxon>Metazoa</taxon>
        <taxon>Cnidaria</taxon>
        <taxon>Anthozoa</taxon>
        <taxon>Octocorallia</taxon>
        <taxon>Malacalcyonacea</taxon>
        <taxon>Plexauridae</taxon>
        <taxon>Paramuricea</taxon>
    </lineage>
</organism>
<comment type="caution">
    <text evidence="6">The sequence shown here is derived from an EMBL/GenBank/DDBJ whole genome shotgun (WGS) entry which is preliminary data.</text>
</comment>
<protein>
    <recommendedName>
        <fullName evidence="3">BLOC-1-related complex subunit 7</fullName>
    </recommendedName>
</protein>
<evidence type="ECO:0000256" key="5">
    <source>
        <dbReference type="ARBA" id="ARBA00023228"/>
    </source>
</evidence>
<dbReference type="AlphaFoldDB" id="A0A7D9H9H7"/>
<comment type="subcellular location">
    <subcellularLocation>
        <location evidence="1">Lysosome membrane</location>
    </subcellularLocation>
</comment>
<keyword evidence="5" id="KW-0458">Lysosome</keyword>
<evidence type="ECO:0000313" key="6">
    <source>
        <dbReference type="EMBL" id="CAB3977042.1"/>
    </source>
</evidence>
<reference evidence="6" key="1">
    <citation type="submission" date="2020-04" db="EMBL/GenBank/DDBJ databases">
        <authorList>
            <person name="Alioto T."/>
            <person name="Alioto T."/>
            <person name="Gomez Garrido J."/>
        </authorList>
    </citation>
    <scope>NUCLEOTIDE SEQUENCE</scope>
    <source>
        <strain evidence="6">A484AB</strain>
    </source>
</reference>
<dbReference type="EMBL" id="CACRXK020000027">
    <property type="protein sequence ID" value="CAB3977042.1"/>
    <property type="molecule type" value="Genomic_DNA"/>
</dbReference>
<dbReference type="GO" id="GO:0005765">
    <property type="term" value="C:lysosomal membrane"/>
    <property type="evidence" value="ECO:0007669"/>
    <property type="project" value="UniProtKB-SubCell"/>
</dbReference>
<dbReference type="InterPro" id="IPR032143">
    <property type="entry name" value="BORCS7"/>
</dbReference>
<sequence length="111" mass="12858">MAAEDENKRTKERCKRFTERVNVNITEAAKLAQHMIRASGSPDILSQTTKKFVHNENSIKSTEENIKKMKNLIGQMDAQYDEIHQRYVAEAVKLQKHLIFRSDLMKNVLSP</sequence>
<name>A0A7D9H9H7_PARCT</name>
<evidence type="ECO:0000256" key="2">
    <source>
        <dbReference type="ARBA" id="ARBA00005433"/>
    </source>
</evidence>
<evidence type="ECO:0000256" key="1">
    <source>
        <dbReference type="ARBA" id="ARBA00004656"/>
    </source>
</evidence>